<dbReference type="Gene3D" id="3.40.30.10">
    <property type="entry name" value="Glutaredoxin"/>
    <property type="match status" value="1"/>
</dbReference>
<keyword evidence="2" id="KW-0560">Oxidoreductase</keyword>
<accession>A0A1M4Z399</accession>
<dbReference type="SUPFAM" id="SSF52833">
    <property type="entry name" value="Thioredoxin-like"/>
    <property type="match status" value="1"/>
</dbReference>
<organism evidence="4 5">
    <name type="scientific">Flavobacterium fontis</name>
    <dbReference type="NCBI Taxonomy" id="1124188"/>
    <lineage>
        <taxon>Bacteria</taxon>
        <taxon>Pseudomonadati</taxon>
        <taxon>Bacteroidota</taxon>
        <taxon>Flavobacteriia</taxon>
        <taxon>Flavobacteriales</taxon>
        <taxon>Flavobacteriaceae</taxon>
        <taxon>Flavobacterium</taxon>
    </lineage>
</organism>
<dbReference type="OrthoDB" id="9808142at2"/>
<dbReference type="CDD" id="cd03034">
    <property type="entry name" value="ArsC_ArsC"/>
    <property type="match status" value="1"/>
</dbReference>
<dbReference type="NCBIfam" id="TIGR00014">
    <property type="entry name" value="arsC"/>
    <property type="match status" value="1"/>
</dbReference>
<name>A0A1M4Z399_9FLAO</name>
<dbReference type="AlphaFoldDB" id="A0A1M4Z399"/>
<proteinExistence type="inferred from homology"/>
<dbReference type="Proteomes" id="UP000184147">
    <property type="component" value="Unassembled WGS sequence"/>
</dbReference>
<keyword evidence="5" id="KW-1185">Reference proteome</keyword>
<gene>
    <name evidence="4" type="ORF">SAMN05444377_10418</name>
</gene>
<protein>
    <submittedName>
        <fullName evidence="4">Arsenate reductase</fullName>
    </submittedName>
</protein>
<evidence type="ECO:0000313" key="4">
    <source>
        <dbReference type="EMBL" id="SHF12277.1"/>
    </source>
</evidence>
<dbReference type="GO" id="GO:0008794">
    <property type="term" value="F:arsenate reductase (glutaredoxin) activity"/>
    <property type="evidence" value="ECO:0007669"/>
    <property type="project" value="InterPro"/>
</dbReference>
<dbReference type="STRING" id="1124188.SAMN05444377_10418"/>
<dbReference type="Pfam" id="PF03960">
    <property type="entry name" value="ArsC"/>
    <property type="match status" value="1"/>
</dbReference>
<sequence length="113" mass="13055">MITIYHNPRCGKSRDCVRHFEAENSEIKVVHYLQSPLDREAITTLLQQLNCPALQLVRTKEPIWIANYKGKELSENEIIEALVQHPILMERPVVVKGNKAVIARPLERIVELF</sequence>
<evidence type="ECO:0000256" key="3">
    <source>
        <dbReference type="PROSITE-ProRule" id="PRU01282"/>
    </source>
</evidence>
<reference evidence="4 5" key="1">
    <citation type="submission" date="2016-11" db="EMBL/GenBank/DDBJ databases">
        <authorList>
            <person name="Jaros S."/>
            <person name="Januszkiewicz K."/>
            <person name="Wedrychowicz H."/>
        </authorList>
    </citation>
    <scope>NUCLEOTIDE SEQUENCE [LARGE SCALE GENOMIC DNA]</scope>
    <source>
        <strain evidence="4 5">DSM 25660</strain>
    </source>
</reference>
<dbReference type="InterPro" id="IPR006660">
    <property type="entry name" value="Arsenate_reductase-like"/>
</dbReference>
<evidence type="ECO:0000256" key="1">
    <source>
        <dbReference type="ARBA" id="ARBA00007198"/>
    </source>
</evidence>
<dbReference type="InterPro" id="IPR006659">
    <property type="entry name" value="Arsenate_reductase"/>
</dbReference>
<dbReference type="PANTHER" id="PTHR30041:SF4">
    <property type="entry name" value="ARSENATE REDUCTASE"/>
    <property type="match status" value="1"/>
</dbReference>
<evidence type="ECO:0000313" key="5">
    <source>
        <dbReference type="Proteomes" id="UP000184147"/>
    </source>
</evidence>
<dbReference type="PROSITE" id="PS51353">
    <property type="entry name" value="ARSC"/>
    <property type="match status" value="1"/>
</dbReference>
<dbReference type="RefSeq" id="WP_073362126.1">
    <property type="nucleotide sequence ID" value="NZ_FQVQ01000004.1"/>
</dbReference>
<evidence type="ECO:0000256" key="2">
    <source>
        <dbReference type="ARBA" id="ARBA00023002"/>
    </source>
</evidence>
<dbReference type="InterPro" id="IPR036249">
    <property type="entry name" value="Thioredoxin-like_sf"/>
</dbReference>
<comment type="similarity">
    <text evidence="1 3">Belongs to the ArsC family.</text>
</comment>
<dbReference type="EMBL" id="FQVQ01000004">
    <property type="protein sequence ID" value="SHF12277.1"/>
    <property type="molecule type" value="Genomic_DNA"/>
</dbReference>
<dbReference type="PANTHER" id="PTHR30041">
    <property type="entry name" value="ARSENATE REDUCTASE"/>
    <property type="match status" value="1"/>
</dbReference>